<keyword evidence="2 5" id="KW-0378">Hydrolase</keyword>
<sequence length="931" mass="102555">MAGPEAMEEAGQPYNSLKGKLNDGLLAGIESMGYGYMTPVQQKVLTELPDFSADCLVQAKTGTGKTLAFLLPAIHSLLASGSIPKGQVAILVLSPTRELALQIAKECNAVTAKLPRRLECHTAYGGTSKERDLKAFLNGDPKIVVATPGRLNDYLNDDYVAEKFAKIRTLVLDEADQMLEQGFLVALNDILRRLPQKVKANWQGMCFSATMPKKIEGVLPKVLNKGHIHLTTIDPDETPTIDKVTQHSIIVPSNQEVYPTLWDLLQTEYSNCSGDFKAIVFGTTANGVALMYALFSALLEGSNTLQVFQLQSRLSQANRTRTTNEFKAAKAGIMFASDVIGRGMDFPNVSHVVQIGLPSSGDQYVHRVGRTARAGNEGRAVIILTQRESFFLRVNKRLPITPYPAALPSASGEAQNPDIEAAFTKVDETTKGKAYQAWLGFHKTFTKQLQLTNDTLVQEANNYAASMGCPETPMIDKKVVGKMGLKGVRGLNTWTYNELPLSRVLGCAKGKFLYGAINFHHRARHIHLGTANAWSDIDDTNERDWLEPEFIGTQYMYSAALDRVRAKALSISSNDDHTVTDLLSANGNGDLPQWIVEKYPELAVDVKMINAYRKEAEKPLPPPIMTEDKFNQIKEQVSRRRPEDGFGPHFLTQEEEETLQKAQTAFTIYSEYVREVQAKPDTQASNGWPIASSAQPNAYNQDRRKDTSGYLHCELYKEEDGTWEKVSLNLDDFIDNYDGRLQLRSFPAIIGISNEIGGIATPGKTQEEVEQDMMIAVGEKIDAHPDWKVYHTKTDEEGVTMYYVGAGVEREGEGILIKGWNAHASAAFQHFVQNKAPSRIQEVEYDAFMTEIHGDVVIGEYIGVGASLNLFKGHAGPFELTLGVGLETGIGMKDHSIEFEVAGCGFTIGQHCSISVAGSSFGVDFGRCSVM</sequence>
<dbReference type="GO" id="GO:0003724">
    <property type="term" value="F:RNA helicase activity"/>
    <property type="evidence" value="ECO:0007669"/>
    <property type="project" value="UniProtKB-EC"/>
</dbReference>
<organism evidence="9 10">
    <name type="scientific">Pseudocercospora fuligena</name>
    <dbReference type="NCBI Taxonomy" id="685502"/>
    <lineage>
        <taxon>Eukaryota</taxon>
        <taxon>Fungi</taxon>
        <taxon>Dikarya</taxon>
        <taxon>Ascomycota</taxon>
        <taxon>Pezizomycotina</taxon>
        <taxon>Dothideomycetes</taxon>
        <taxon>Dothideomycetidae</taxon>
        <taxon>Mycosphaerellales</taxon>
        <taxon>Mycosphaerellaceae</taxon>
        <taxon>Pseudocercospora</taxon>
    </lineage>
</organism>
<reference evidence="9" key="1">
    <citation type="submission" date="2020-04" db="EMBL/GenBank/DDBJ databases">
        <title>Draft genome resource of the tomato pathogen Pseudocercospora fuligena.</title>
        <authorList>
            <person name="Zaccaron A."/>
        </authorList>
    </citation>
    <scope>NUCLEOTIDE SEQUENCE</scope>
    <source>
        <strain evidence="9">PF001</strain>
    </source>
</reference>
<evidence type="ECO:0000259" key="8">
    <source>
        <dbReference type="PROSITE" id="PS51194"/>
    </source>
</evidence>
<evidence type="ECO:0000313" key="10">
    <source>
        <dbReference type="Proteomes" id="UP000660729"/>
    </source>
</evidence>
<proteinExistence type="inferred from homology"/>
<evidence type="ECO:0000256" key="3">
    <source>
        <dbReference type="ARBA" id="ARBA00022840"/>
    </source>
</evidence>
<dbReference type="OrthoDB" id="193716at2759"/>
<dbReference type="Pfam" id="PF00271">
    <property type="entry name" value="Helicase_C"/>
    <property type="match status" value="1"/>
</dbReference>
<gene>
    <name evidence="9" type="ORF">HII31_02464</name>
</gene>
<keyword evidence="5 9" id="KW-0347">Helicase</keyword>
<feature type="region of interest" description="Disordered" evidence="6">
    <location>
        <begin position="684"/>
        <end position="703"/>
    </location>
</feature>
<dbReference type="PROSITE" id="PS51194">
    <property type="entry name" value="HELICASE_CTER"/>
    <property type="match status" value="1"/>
</dbReference>
<dbReference type="InterPro" id="IPR001650">
    <property type="entry name" value="Helicase_C-like"/>
</dbReference>
<dbReference type="AlphaFoldDB" id="A0A8H6RSS7"/>
<dbReference type="InterPro" id="IPR014001">
    <property type="entry name" value="Helicase_ATP-bd"/>
</dbReference>
<dbReference type="GO" id="GO:0016787">
    <property type="term" value="F:hydrolase activity"/>
    <property type="evidence" value="ECO:0007669"/>
    <property type="project" value="UniProtKB-KW"/>
</dbReference>
<feature type="domain" description="Helicase ATP-binding" evidence="7">
    <location>
        <begin position="46"/>
        <end position="229"/>
    </location>
</feature>
<keyword evidence="3 5" id="KW-0067">ATP-binding</keyword>
<dbReference type="CDD" id="cd17964">
    <property type="entry name" value="DEADc_MSS116"/>
    <property type="match status" value="1"/>
</dbReference>
<dbReference type="CDD" id="cd18787">
    <property type="entry name" value="SF2_C_DEAD"/>
    <property type="match status" value="1"/>
</dbReference>
<comment type="function">
    <text evidence="5">RNA helicase.</text>
</comment>
<protein>
    <recommendedName>
        <fullName evidence="5">ATP-dependent RNA helicase</fullName>
        <ecNumber evidence="5">3.6.4.13</ecNumber>
    </recommendedName>
</protein>
<dbReference type="EMBL" id="JABCIY010000030">
    <property type="protein sequence ID" value="KAF7196207.1"/>
    <property type="molecule type" value="Genomic_DNA"/>
</dbReference>
<feature type="domain" description="Helicase C-terminal" evidence="8">
    <location>
        <begin position="264"/>
        <end position="430"/>
    </location>
</feature>
<evidence type="ECO:0000256" key="2">
    <source>
        <dbReference type="ARBA" id="ARBA00022801"/>
    </source>
</evidence>
<dbReference type="SMART" id="SM00487">
    <property type="entry name" value="DEXDc"/>
    <property type="match status" value="1"/>
</dbReference>
<feature type="compositionally biased region" description="Polar residues" evidence="6">
    <location>
        <begin position="684"/>
        <end position="700"/>
    </location>
</feature>
<evidence type="ECO:0000256" key="1">
    <source>
        <dbReference type="ARBA" id="ARBA00022741"/>
    </source>
</evidence>
<comment type="catalytic activity">
    <reaction evidence="5">
        <text>ATP + H2O = ADP + phosphate + H(+)</text>
        <dbReference type="Rhea" id="RHEA:13065"/>
        <dbReference type="ChEBI" id="CHEBI:15377"/>
        <dbReference type="ChEBI" id="CHEBI:15378"/>
        <dbReference type="ChEBI" id="CHEBI:30616"/>
        <dbReference type="ChEBI" id="CHEBI:43474"/>
        <dbReference type="ChEBI" id="CHEBI:456216"/>
        <dbReference type="EC" id="3.6.4.13"/>
    </reaction>
</comment>
<dbReference type="GO" id="GO:0005524">
    <property type="term" value="F:ATP binding"/>
    <property type="evidence" value="ECO:0007669"/>
    <property type="project" value="UniProtKB-UniRule"/>
</dbReference>
<keyword evidence="4 5" id="KW-0694">RNA-binding</keyword>
<dbReference type="Proteomes" id="UP000660729">
    <property type="component" value="Unassembled WGS sequence"/>
</dbReference>
<dbReference type="Gene3D" id="3.40.50.300">
    <property type="entry name" value="P-loop containing nucleotide triphosphate hydrolases"/>
    <property type="match status" value="2"/>
</dbReference>
<accession>A0A8H6RSS7</accession>
<evidence type="ECO:0000256" key="4">
    <source>
        <dbReference type="ARBA" id="ARBA00022884"/>
    </source>
</evidence>
<dbReference type="InterPro" id="IPR011545">
    <property type="entry name" value="DEAD/DEAH_box_helicase_dom"/>
</dbReference>
<evidence type="ECO:0000313" key="9">
    <source>
        <dbReference type="EMBL" id="KAF7196207.1"/>
    </source>
</evidence>
<dbReference type="GO" id="GO:0003723">
    <property type="term" value="F:RNA binding"/>
    <property type="evidence" value="ECO:0007669"/>
    <property type="project" value="UniProtKB-UniRule"/>
</dbReference>
<evidence type="ECO:0000256" key="6">
    <source>
        <dbReference type="SAM" id="MobiDB-lite"/>
    </source>
</evidence>
<dbReference type="Pfam" id="PF00270">
    <property type="entry name" value="DEAD"/>
    <property type="match status" value="1"/>
</dbReference>
<dbReference type="SMART" id="SM00490">
    <property type="entry name" value="HELICc"/>
    <property type="match status" value="1"/>
</dbReference>
<evidence type="ECO:0000259" key="7">
    <source>
        <dbReference type="PROSITE" id="PS51192"/>
    </source>
</evidence>
<dbReference type="SUPFAM" id="SSF52540">
    <property type="entry name" value="P-loop containing nucleoside triphosphate hydrolases"/>
    <property type="match status" value="1"/>
</dbReference>
<keyword evidence="1 5" id="KW-0547">Nucleotide-binding</keyword>
<keyword evidence="10" id="KW-1185">Reference proteome</keyword>
<dbReference type="PROSITE" id="PS51192">
    <property type="entry name" value="HELICASE_ATP_BIND_1"/>
    <property type="match status" value="1"/>
</dbReference>
<dbReference type="EC" id="3.6.4.13" evidence="5"/>
<comment type="caution">
    <text evidence="9">The sequence shown here is derived from an EMBL/GenBank/DDBJ whole genome shotgun (WGS) entry which is preliminary data.</text>
</comment>
<dbReference type="PANTHER" id="PTHR24031">
    <property type="entry name" value="RNA HELICASE"/>
    <property type="match status" value="1"/>
</dbReference>
<name>A0A8H6RSS7_9PEZI</name>
<comment type="similarity">
    <text evidence="5">Belongs to the DEAD box helicase family.</text>
</comment>
<dbReference type="InterPro" id="IPR027417">
    <property type="entry name" value="P-loop_NTPase"/>
</dbReference>
<evidence type="ECO:0000256" key="5">
    <source>
        <dbReference type="RuleBase" id="RU365068"/>
    </source>
</evidence>
<comment type="domain">
    <text evidence="5">The Q motif is unique to and characteristic of the DEAD box family of RNA helicases and controls ATP binding and hydrolysis.</text>
</comment>